<sequence length="472" mass="54952">MKYINCTYILFIFLFSQCAMNTAQQEKKQVNILWLFGEDIDPWMPVYGDSTIQTPNIDFLAQNGVTFTNCFSMSPVCSPARSGIFTGAMPTTIGTHNHRTGRMVNKPLPEHVKVLPELFKAQGYHTFSEGKDDFNWSYDWNDYWSGSYTEKKHFGKTGTGSWNDREEGQPFFGVIELYGGKNKNKPEHLVDPKDVKVMPYYPDIPSIRKQIADHYNQIKVTDNEIGELIKQLKKDGLYENTIIIFFSDNGYNLLRDKQFLYDAGLHMPMIISSPGNPDLLKQSGVREDLMSLLDLTATTLHLADIEVPEYMESQNVFDKKYHRDFVIGARDRCDFTIDRIRSVRTEKFKYIKNFMTDRPLMQLQYRSHKKSTIAVMEAYKNGVEFSNDWLSDTRPAEELYDLEKDPYELHNLASNPDYKAELIQHRKTLELWIEETDDKGQYPESQEQLKAVFERYGERCINPEFDFLKATK</sequence>
<dbReference type="InterPro" id="IPR000917">
    <property type="entry name" value="Sulfatase_N"/>
</dbReference>
<accession>A0A7X9RXC5</accession>
<gene>
    <name evidence="5" type="ORF">HHU12_20895</name>
</gene>
<dbReference type="EMBL" id="JABANE010000064">
    <property type="protein sequence ID" value="NME70446.1"/>
    <property type="molecule type" value="Genomic_DNA"/>
</dbReference>
<dbReference type="AlphaFoldDB" id="A0A7X9RXC5"/>
<keyword evidence="3" id="KW-0732">Signal</keyword>
<dbReference type="Proteomes" id="UP000576082">
    <property type="component" value="Unassembled WGS sequence"/>
</dbReference>
<comment type="caution">
    <text evidence="5">The sequence shown here is derived from an EMBL/GenBank/DDBJ whole genome shotgun (WGS) entry which is preliminary data.</text>
</comment>
<dbReference type="PANTHER" id="PTHR43751:SF1">
    <property type="entry name" value="SULFATASE ATSG-RELATED"/>
    <property type="match status" value="1"/>
</dbReference>
<feature type="domain" description="Sulfatase N-terminal" evidence="4">
    <location>
        <begin position="31"/>
        <end position="305"/>
    </location>
</feature>
<proteinExistence type="inferred from homology"/>
<evidence type="ECO:0000313" key="5">
    <source>
        <dbReference type="EMBL" id="NME70446.1"/>
    </source>
</evidence>
<protein>
    <submittedName>
        <fullName evidence="5">Sulfatase</fullName>
    </submittedName>
</protein>
<dbReference type="PANTHER" id="PTHR43751">
    <property type="entry name" value="SULFATASE"/>
    <property type="match status" value="1"/>
</dbReference>
<dbReference type="InterPro" id="IPR017850">
    <property type="entry name" value="Alkaline_phosphatase_core_sf"/>
</dbReference>
<organism evidence="5 6">
    <name type="scientific">Flammeovirga aprica JL-4</name>
    <dbReference type="NCBI Taxonomy" id="694437"/>
    <lineage>
        <taxon>Bacteria</taxon>
        <taxon>Pseudomonadati</taxon>
        <taxon>Bacteroidota</taxon>
        <taxon>Cytophagia</taxon>
        <taxon>Cytophagales</taxon>
        <taxon>Flammeovirgaceae</taxon>
        <taxon>Flammeovirga</taxon>
    </lineage>
</organism>
<dbReference type="RefSeq" id="WP_169658684.1">
    <property type="nucleotide sequence ID" value="NZ_JABANE010000064.1"/>
</dbReference>
<dbReference type="Gene3D" id="3.40.720.10">
    <property type="entry name" value="Alkaline Phosphatase, subunit A"/>
    <property type="match status" value="1"/>
</dbReference>
<feature type="signal peptide" evidence="3">
    <location>
        <begin position="1"/>
        <end position="21"/>
    </location>
</feature>
<dbReference type="InterPro" id="IPR052701">
    <property type="entry name" value="GAG_Ulvan_Degrading_Sulfatases"/>
</dbReference>
<evidence type="ECO:0000256" key="1">
    <source>
        <dbReference type="ARBA" id="ARBA00008779"/>
    </source>
</evidence>
<dbReference type="InterPro" id="IPR024607">
    <property type="entry name" value="Sulfatase_CS"/>
</dbReference>
<keyword evidence="2" id="KW-0378">Hydrolase</keyword>
<dbReference type="SUPFAM" id="SSF53649">
    <property type="entry name" value="Alkaline phosphatase-like"/>
    <property type="match status" value="1"/>
</dbReference>
<feature type="chain" id="PRO_5030585661" evidence="3">
    <location>
        <begin position="22"/>
        <end position="472"/>
    </location>
</feature>
<comment type="similarity">
    <text evidence="1">Belongs to the sulfatase family.</text>
</comment>
<evidence type="ECO:0000259" key="4">
    <source>
        <dbReference type="Pfam" id="PF00884"/>
    </source>
</evidence>
<dbReference type="CDD" id="cd16027">
    <property type="entry name" value="SGSH"/>
    <property type="match status" value="1"/>
</dbReference>
<keyword evidence="6" id="KW-1185">Reference proteome</keyword>
<dbReference type="Pfam" id="PF00884">
    <property type="entry name" value="Sulfatase"/>
    <property type="match status" value="1"/>
</dbReference>
<evidence type="ECO:0000256" key="3">
    <source>
        <dbReference type="SAM" id="SignalP"/>
    </source>
</evidence>
<dbReference type="GO" id="GO:0016787">
    <property type="term" value="F:hydrolase activity"/>
    <property type="evidence" value="ECO:0007669"/>
    <property type="project" value="UniProtKB-KW"/>
</dbReference>
<name>A0A7X9RXC5_9BACT</name>
<reference evidence="5 6" key="1">
    <citation type="submission" date="2020-04" db="EMBL/GenBank/DDBJ databases">
        <title>Flammeovirga sp. SR4, a novel species isolated from seawater.</title>
        <authorList>
            <person name="Wang X."/>
        </authorList>
    </citation>
    <scope>NUCLEOTIDE SEQUENCE [LARGE SCALE GENOMIC DNA]</scope>
    <source>
        <strain evidence="5 6">ATCC 23126</strain>
    </source>
</reference>
<dbReference type="PROSITE" id="PS00523">
    <property type="entry name" value="SULFATASE_1"/>
    <property type="match status" value="1"/>
</dbReference>
<evidence type="ECO:0000313" key="6">
    <source>
        <dbReference type="Proteomes" id="UP000576082"/>
    </source>
</evidence>
<evidence type="ECO:0000256" key="2">
    <source>
        <dbReference type="ARBA" id="ARBA00022801"/>
    </source>
</evidence>